<protein>
    <submittedName>
        <fullName evidence="1">Outer membrane protein</fullName>
    </submittedName>
</protein>
<evidence type="ECO:0000313" key="2">
    <source>
        <dbReference type="Proteomes" id="UP000254052"/>
    </source>
</evidence>
<reference evidence="1 2" key="1">
    <citation type="submission" date="2018-06" db="EMBL/GenBank/DDBJ databases">
        <authorList>
            <consortium name="Pathogen Informatics"/>
            <person name="Doyle S."/>
        </authorList>
    </citation>
    <scope>NUCLEOTIDE SEQUENCE [LARGE SCALE GENOMIC DNA]</scope>
    <source>
        <strain evidence="1 2">NCTC9962</strain>
    </source>
</reference>
<dbReference type="GO" id="GO:0009279">
    <property type="term" value="C:cell outer membrane"/>
    <property type="evidence" value="ECO:0007669"/>
    <property type="project" value="TreeGrafter"/>
</dbReference>
<dbReference type="AlphaFoldDB" id="A0A377B191"/>
<dbReference type="GO" id="GO:0009297">
    <property type="term" value="P:pilus assembly"/>
    <property type="evidence" value="ECO:0007669"/>
    <property type="project" value="InterPro"/>
</dbReference>
<organism evidence="1 2">
    <name type="scientific">Escherichia coli</name>
    <dbReference type="NCBI Taxonomy" id="562"/>
    <lineage>
        <taxon>Bacteria</taxon>
        <taxon>Pseudomonadati</taxon>
        <taxon>Pseudomonadota</taxon>
        <taxon>Gammaproteobacteria</taxon>
        <taxon>Enterobacterales</taxon>
        <taxon>Enterobacteriaceae</taxon>
        <taxon>Escherichia</taxon>
    </lineage>
</organism>
<dbReference type="PANTHER" id="PTHR30451:SF4">
    <property type="entry name" value="OUTER MEMBRANE USHER PROTEIN YQIG-RELATED"/>
    <property type="match status" value="1"/>
</dbReference>
<dbReference type="InterPro" id="IPR042186">
    <property type="entry name" value="FimD_plug_dom"/>
</dbReference>
<dbReference type="EMBL" id="UGED01000007">
    <property type="protein sequence ID" value="STL43717.1"/>
    <property type="molecule type" value="Genomic_DNA"/>
</dbReference>
<dbReference type="PANTHER" id="PTHR30451">
    <property type="entry name" value="OUTER MEMBRANE USHER PROTEIN"/>
    <property type="match status" value="1"/>
</dbReference>
<sequence length="159" mass="17102">MSGNYQHLSSAGEWDISGTYAASDYSSVSSSWSGSFTATQYGAAFHRRSSTNEPRLMVSTDGVADIPVQGNLDYNNHFGIAVVPLISSYQPSTVAVNMNDLPDGVTVAENVIKETWIEGAIGYKSLASRSGKDVNVIIRNASGQFPPLGADIRQDEQRH</sequence>
<dbReference type="Proteomes" id="UP000254052">
    <property type="component" value="Unassembled WGS sequence"/>
</dbReference>
<proteinExistence type="predicted"/>
<evidence type="ECO:0000313" key="1">
    <source>
        <dbReference type="EMBL" id="STL43717.1"/>
    </source>
</evidence>
<name>A0A377B191_ECOLX</name>
<dbReference type="InterPro" id="IPR000015">
    <property type="entry name" value="Fimb_usher"/>
</dbReference>
<gene>
    <name evidence="1" type="primary">ybgQ_2</name>
    <name evidence="1" type="ORF">NCTC9962_03091</name>
</gene>
<dbReference type="GO" id="GO:0015473">
    <property type="term" value="F:fimbrial usher porin activity"/>
    <property type="evidence" value="ECO:0007669"/>
    <property type="project" value="InterPro"/>
</dbReference>
<dbReference type="Gene3D" id="2.60.40.2610">
    <property type="entry name" value="Outer membrane usher protein FimD, plug domain"/>
    <property type="match status" value="1"/>
</dbReference>
<dbReference type="Pfam" id="PF00577">
    <property type="entry name" value="Usher"/>
    <property type="match status" value="1"/>
</dbReference>
<accession>A0A377B191</accession>